<dbReference type="RefSeq" id="WP_233052391.1">
    <property type="nucleotide sequence ID" value="NZ_JAIMJA010000007.1"/>
</dbReference>
<organism evidence="1 2">
    <name type="scientific">Motilimonas cestriensis</name>
    <dbReference type="NCBI Taxonomy" id="2742685"/>
    <lineage>
        <taxon>Bacteria</taxon>
        <taxon>Pseudomonadati</taxon>
        <taxon>Pseudomonadota</taxon>
        <taxon>Gammaproteobacteria</taxon>
        <taxon>Alteromonadales</taxon>
        <taxon>Alteromonadales genera incertae sedis</taxon>
        <taxon>Motilimonas</taxon>
    </lineage>
</organism>
<evidence type="ECO:0000313" key="2">
    <source>
        <dbReference type="Proteomes" id="UP001201273"/>
    </source>
</evidence>
<sequence length="124" mass="13608">MCQLVVILSIAAGTFGCDRKINQLGKADFDIKALDAHGLLNGVAVDFEFCVANSDAVMEQVKASYPDLQFMAASRGRIDCDVRADGKGEQVLVIGSTHVPKYREHFSELLASDEIAVVKRVYWE</sequence>
<reference evidence="1 2" key="1">
    <citation type="journal article" date="2022" name="Environ. Microbiol. Rep.">
        <title>Eco-phylogenetic analyses reveal divergent evolution of vitamin B12 metabolism in the marine bacterial family 'Psychromonadaceae'.</title>
        <authorList>
            <person name="Jin X."/>
            <person name="Yang Y."/>
            <person name="Cao H."/>
            <person name="Gao B."/>
            <person name="Zhao Z."/>
        </authorList>
    </citation>
    <scope>NUCLEOTIDE SEQUENCE [LARGE SCALE GENOMIC DNA]</scope>
    <source>
        <strain evidence="1 2">MKS20</strain>
    </source>
</reference>
<dbReference type="EMBL" id="JAIMJA010000007">
    <property type="protein sequence ID" value="MCE2594881.1"/>
    <property type="molecule type" value="Genomic_DNA"/>
</dbReference>
<dbReference type="Proteomes" id="UP001201273">
    <property type="component" value="Unassembled WGS sequence"/>
</dbReference>
<name>A0ABS8WBB7_9GAMM</name>
<proteinExistence type="predicted"/>
<protein>
    <recommendedName>
        <fullName evidence="3">Lipoprotein</fullName>
    </recommendedName>
</protein>
<keyword evidence="2" id="KW-1185">Reference proteome</keyword>
<accession>A0ABS8WBB7</accession>
<comment type="caution">
    <text evidence="1">The sequence shown here is derived from an EMBL/GenBank/DDBJ whole genome shotgun (WGS) entry which is preliminary data.</text>
</comment>
<evidence type="ECO:0000313" key="1">
    <source>
        <dbReference type="EMBL" id="MCE2594881.1"/>
    </source>
</evidence>
<evidence type="ECO:0008006" key="3">
    <source>
        <dbReference type="Google" id="ProtNLM"/>
    </source>
</evidence>
<gene>
    <name evidence="1" type="ORF">K6Y31_08645</name>
</gene>